<dbReference type="AlphaFoldDB" id="A0A1M4UHG9"/>
<accession>A0A1M4UHG9</accession>
<dbReference type="InterPro" id="IPR034704">
    <property type="entry name" value="Ribosomal_bL28/bL31-like_sf"/>
</dbReference>
<dbReference type="PRINTS" id="PR01249">
    <property type="entry name" value="RIBOSOMALL31"/>
</dbReference>
<keyword evidence="4 5" id="KW-0687">Ribonucleoprotein</keyword>
<sequence length="103" mass="11636">MGAACGWRDDLQRKTNAMKEGIHPNYREVLFVDLSNGFKFVTRSCVPTKETGTTDDGRELPLFKLDTSSESHPFYTGQQKSVDNMGGRVEKFRNRFGKTALSK</sequence>
<dbReference type="Proteomes" id="UP000184327">
    <property type="component" value="Unassembled WGS sequence"/>
</dbReference>
<dbReference type="PROSITE" id="PS01143">
    <property type="entry name" value="RIBOSOMAL_L31"/>
    <property type="match status" value="1"/>
</dbReference>
<dbReference type="GO" id="GO:0006412">
    <property type="term" value="P:translation"/>
    <property type="evidence" value="ECO:0007669"/>
    <property type="project" value="InterPro"/>
</dbReference>
<dbReference type="SUPFAM" id="SSF143800">
    <property type="entry name" value="L28p-like"/>
    <property type="match status" value="1"/>
</dbReference>
<dbReference type="STRING" id="1122156.SAMN02745117_00482"/>
<protein>
    <recommendedName>
        <fullName evidence="5">50S ribosomal protein L31</fullName>
    </recommendedName>
</protein>
<evidence type="ECO:0000313" key="6">
    <source>
        <dbReference type="EMBL" id="SHE56196.1"/>
    </source>
</evidence>
<comment type="similarity">
    <text evidence="1">Belongs to the bacterial ribosomal protein bL31 family. Type B subfamily.</text>
</comment>
<evidence type="ECO:0000313" key="7">
    <source>
        <dbReference type="Proteomes" id="UP000184327"/>
    </source>
</evidence>
<evidence type="ECO:0000256" key="4">
    <source>
        <dbReference type="ARBA" id="ARBA00023274"/>
    </source>
</evidence>
<evidence type="ECO:0000256" key="1">
    <source>
        <dbReference type="ARBA" id="ARBA00008196"/>
    </source>
</evidence>
<dbReference type="PANTHER" id="PTHR33280">
    <property type="entry name" value="50S RIBOSOMAL PROTEIN L31, CHLOROPLASTIC"/>
    <property type="match status" value="1"/>
</dbReference>
<evidence type="ECO:0000256" key="2">
    <source>
        <dbReference type="ARBA" id="ARBA00011838"/>
    </source>
</evidence>
<keyword evidence="7" id="KW-1185">Reference proteome</keyword>
<reference evidence="6 7" key="1">
    <citation type="submission" date="2016-11" db="EMBL/GenBank/DDBJ databases">
        <authorList>
            <person name="Jaros S."/>
            <person name="Januszkiewicz K."/>
            <person name="Wedrychowicz H."/>
        </authorList>
    </citation>
    <scope>NUCLEOTIDE SEQUENCE [LARGE SCALE GENOMIC DNA]</scope>
    <source>
        <strain evidence="6 7">DSM 16112</strain>
    </source>
</reference>
<dbReference type="InterPro" id="IPR002150">
    <property type="entry name" value="Ribosomal_bL31"/>
</dbReference>
<dbReference type="GO" id="GO:0003735">
    <property type="term" value="F:structural constituent of ribosome"/>
    <property type="evidence" value="ECO:0007669"/>
    <property type="project" value="InterPro"/>
</dbReference>
<name>A0A1M4UHG9_9BURK</name>
<dbReference type="PANTHER" id="PTHR33280:SF1">
    <property type="entry name" value="LARGE RIBOSOMAL SUBUNIT PROTEIN BL31C"/>
    <property type="match status" value="1"/>
</dbReference>
<dbReference type="NCBIfam" id="TIGR00105">
    <property type="entry name" value="L31"/>
    <property type="match status" value="1"/>
</dbReference>
<comment type="subunit">
    <text evidence="2">Part of the 50S ribosomal subunit.</text>
</comment>
<dbReference type="GO" id="GO:1990904">
    <property type="term" value="C:ribonucleoprotein complex"/>
    <property type="evidence" value="ECO:0007669"/>
    <property type="project" value="UniProtKB-KW"/>
</dbReference>
<keyword evidence="3 5" id="KW-0689">Ribosomal protein</keyword>
<dbReference type="InterPro" id="IPR027493">
    <property type="entry name" value="Ribosomal_bL31_B"/>
</dbReference>
<organism evidence="6 7">
    <name type="scientific">Lampropedia hyalina DSM 16112</name>
    <dbReference type="NCBI Taxonomy" id="1122156"/>
    <lineage>
        <taxon>Bacteria</taxon>
        <taxon>Pseudomonadati</taxon>
        <taxon>Pseudomonadota</taxon>
        <taxon>Betaproteobacteria</taxon>
        <taxon>Burkholderiales</taxon>
        <taxon>Comamonadaceae</taxon>
        <taxon>Lampropedia</taxon>
    </lineage>
</organism>
<dbReference type="NCBIfam" id="NF002462">
    <property type="entry name" value="PRK01678.1"/>
    <property type="match status" value="1"/>
</dbReference>
<dbReference type="EMBL" id="FQUZ01000004">
    <property type="protein sequence ID" value="SHE56196.1"/>
    <property type="molecule type" value="Genomic_DNA"/>
</dbReference>
<dbReference type="Gene3D" id="4.10.830.30">
    <property type="entry name" value="Ribosomal protein L31"/>
    <property type="match status" value="1"/>
</dbReference>
<dbReference type="GO" id="GO:0005840">
    <property type="term" value="C:ribosome"/>
    <property type="evidence" value="ECO:0007669"/>
    <property type="project" value="UniProtKB-KW"/>
</dbReference>
<evidence type="ECO:0000256" key="5">
    <source>
        <dbReference type="RuleBase" id="RU000564"/>
    </source>
</evidence>
<dbReference type="InterPro" id="IPR042105">
    <property type="entry name" value="Ribosomal_bL31_sf"/>
</dbReference>
<proteinExistence type="inferred from homology"/>
<dbReference type="Pfam" id="PF01197">
    <property type="entry name" value="Ribosomal_L31"/>
    <property type="match status" value="1"/>
</dbReference>
<evidence type="ECO:0000256" key="3">
    <source>
        <dbReference type="ARBA" id="ARBA00022980"/>
    </source>
</evidence>
<gene>
    <name evidence="6" type="ORF">SAMN02745117_00482</name>
</gene>